<proteinExistence type="inferred from homology"/>
<comment type="similarity">
    <text evidence="7">Belongs to the NAD(P)-dependent epimerase/dehydratase family.</text>
</comment>
<evidence type="ECO:0000256" key="4">
    <source>
        <dbReference type="ARBA" id="ARBA00013189"/>
    </source>
</evidence>
<comment type="caution">
    <text evidence="9">The sequence shown here is derived from an EMBL/GenBank/DDBJ whole genome shotgun (WGS) entry which is preliminary data.</text>
</comment>
<sequence>RRPRPGPRPACTSTRARRGPAMAAALSAPHVVVTGGSGYIGSHTCVKLLEAGYRVTVLDNLVNSKVESLRRVGELTGKSDLLDFHEVDLCDYEKLDSILAKIAPCQACIHFAGLKAVGESTQKPLEYYENNVGGTLALLRAMRKHAITQIIFSSSATVYGAATPPITEATPTGGGITNAYGRTKYVIEEILGDFARSPAGADWSVVLLRYFNPVGAHPSGRIGEDPQGPPNNLMPYVAQVAVGRREFLSVYGDDYDTPDGTGVRDYIHVEDLAVGHLSALRKMETSAPALRVYNLGTGKGYSVLDMVRAMEKAAGKTIPYKIVARRPGDVATVYADTKKAADELGWTAELGLDEMCRDLWTWQSANPMGFVDGSAEL</sequence>
<dbReference type="OrthoDB" id="9402762at2759"/>
<evidence type="ECO:0000259" key="8">
    <source>
        <dbReference type="Pfam" id="PF16363"/>
    </source>
</evidence>
<dbReference type="PANTHER" id="PTHR43725">
    <property type="entry name" value="UDP-GLUCOSE 4-EPIMERASE"/>
    <property type="match status" value="1"/>
</dbReference>
<keyword evidence="10" id="KW-1185">Reference proteome</keyword>
<accession>A0A8J2WX07</accession>
<dbReference type="CDD" id="cd05247">
    <property type="entry name" value="UDP_G4E_1_SDR_e"/>
    <property type="match status" value="1"/>
</dbReference>
<dbReference type="InterPro" id="IPR005886">
    <property type="entry name" value="UDP_G4E"/>
</dbReference>
<dbReference type="GO" id="GO:0005829">
    <property type="term" value="C:cytosol"/>
    <property type="evidence" value="ECO:0007669"/>
    <property type="project" value="TreeGrafter"/>
</dbReference>
<gene>
    <name evidence="9" type="ORF">PECAL_3P17980</name>
</gene>
<evidence type="ECO:0000256" key="2">
    <source>
        <dbReference type="ARBA" id="ARBA00001911"/>
    </source>
</evidence>
<dbReference type="AlphaFoldDB" id="A0A8J2WX07"/>
<comment type="cofactor">
    <cofactor evidence="2 7">
        <name>NAD(+)</name>
        <dbReference type="ChEBI" id="CHEBI:57540"/>
    </cofactor>
</comment>
<dbReference type="GO" id="GO:0033499">
    <property type="term" value="P:galactose catabolic process via UDP-galactose, Leloir pathway"/>
    <property type="evidence" value="ECO:0007669"/>
    <property type="project" value="TreeGrafter"/>
</dbReference>
<dbReference type="EMBL" id="CAKKNE010000003">
    <property type="protein sequence ID" value="CAH0371842.1"/>
    <property type="molecule type" value="Genomic_DNA"/>
</dbReference>
<dbReference type="PRINTS" id="PR01713">
    <property type="entry name" value="NUCEPIMERASE"/>
</dbReference>
<dbReference type="InterPro" id="IPR016040">
    <property type="entry name" value="NAD(P)-bd_dom"/>
</dbReference>
<dbReference type="PANTHER" id="PTHR43725:SF47">
    <property type="entry name" value="UDP-GLUCOSE 4-EPIMERASE"/>
    <property type="match status" value="1"/>
</dbReference>
<evidence type="ECO:0000256" key="5">
    <source>
        <dbReference type="ARBA" id="ARBA00023027"/>
    </source>
</evidence>
<evidence type="ECO:0000256" key="7">
    <source>
        <dbReference type="RuleBase" id="RU366046"/>
    </source>
</evidence>
<keyword evidence="7" id="KW-0119">Carbohydrate metabolism</keyword>
<dbReference type="SUPFAM" id="SSF51735">
    <property type="entry name" value="NAD(P)-binding Rossmann-fold domains"/>
    <property type="match status" value="1"/>
</dbReference>
<dbReference type="InterPro" id="IPR036291">
    <property type="entry name" value="NAD(P)-bd_dom_sf"/>
</dbReference>
<comment type="pathway">
    <text evidence="3 7">Carbohydrate metabolism; galactose metabolism.</text>
</comment>
<dbReference type="Gene3D" id="3.40.50.720">
    <property type="entry name" value="NAD(P)-binding Rossmann-like Domain"/>
    <property type="match status" value="1"/>
</dbReference>
<keyword evidence="6 7" id="KW-0413">Isomerase</keyword>
<protein>
    <recommendedName>
        <fullName evidence="4 7">UDP-glucose 4-epimerase</fullName>
        <ecNumber evidence="4 7">5.1.3.2</ecNumber>
    </recommendedName>
</protein>
<organism evidence="9 10">
    <name type="scientific">Pelagomonas calceolata</name>
    <dbReference type="NCBI Taxonomy" id="35677"/>
    <lineage>
        <taxon>Eukaryota</taxon>
        <taxon>Sar</taxon>
        <taxon>Stramenopiles</taxon>
        <taxon>Ochrophyta</taxon>
        <taxon>Pelagophyceae</taxon>
        <taxon>Pelagomonadales</taxon>
        <taxon>Pelagomonadaceae</taxon>
        <taxon>Pelagomonas</taxon>
    </lineage>
</organism>
<dbReference type="Gene3D" id="3.90.25.10">
    <property type="entry name" value="UDP-galactose 4-epimerase, domain 1"/>
    <property type="match status" value="1"/>
</dbReference>
<comment type="subunit">
    <text evidence="7">Homodimer.</text>
</comment>
<evidence type="ECO:0000313" key="9">
    <source>
        <dbReference type="EMBL" id="CAH0371842.1"/>
    </source>
</evidence>
<name>A0A8J2WX07_9STRA</name>
<dbReference type="UniPathway" id="UPA00214"/>
<dbReference type="EC" id="5.1.3.2" evidence="4 7"/>
<evidence type="ECO:0000256" key="6">
    <source>
        <dbReference type="ARBA" id="ARBA00023235"/>
    </source>
</evidence>
<dbReference type="NCBIfam" id="NF007956">
    <property type="entry name" value="PRK10675.1"/>
    <property type="match status" value="1"/>
</dbReference>
<dbReference type="Proteomes" id="UP000789595">
    <property type="component" value="Unassembled WGS sequence"/>
</dbReference>
<reference evidence="9" key="1">
    <citation type="submission" date="2021-11" db="EMBL/GenBank/DDBJ databases">
        <authorList>
            <consortium name="Genoscope - CEA"/>
            <person name="William W."/>
        </authorList>
    </citation>
    <scope>NUCLEOTIDE SEQUENCE</scope>
</reference>
<dbReference type="GO" id="GO:0003978">
    <property type="term" value="F:UDP-glucose 4-epimerase activity"/>
    <property type="evidence" value="ECO:0007669"/>
    <property type="project" value="UniProtKB-UniRule"/>
</dbReference>
<evidence type="ECO:0000313" key="10">
    <source>
        <dbReference type="Proteomes" id="UP000789595"/>
    </source>
</evidence>
<feature type="non-terminal residue" evidence="9">
    <location>
        <position position="1"/>
    </location>
</feature>
<feature type="domain" description="NAD(P)-binding" evidence="8">
    <location>
        <begin position="33"/>
        <end position="358"/>
    </location>
</feature>
<comment type="catalytic activity">
    <reaction evidence="1 7">
        <text>UDP-alpha-D-glucose = UDP-alpha-D-galactose</text>
        <dbReference type="Rhea" id="RHEA:22168"/>
        <dbReference type="ChEBI" id="CHEBI:58885"/>
        <dbReference type="ChEBI" id="CHEBI:66914"/>
        <dbReference type="EC" id="5.1.3.2"/>
    </reaction>
</comment>
<dbReference type="NCBIfam" id="TIGR01179">
    <property type="entry name" value="galE"/>
    <property type="match status" value="1"/>
</dbReference>
<evidence type="ECO:0000256" key="3">
    <source>
        <dbReference type="ARBA" id="ARBA00004947"/>
    </source>
</evidence>
<dbReference type="Pfam" id="PF16363">
    <property type="entry name" value="GDP_Man_Dehyd"/>
    <property type="match status" value="1"/>
</dbReference>
<keyword evidence="5 7" id="KW-0520">NAD</keyword>
<evidence type="ECO:0000256" key="1">
    <source>
        <dbReference type="ARBA" id="ARBA00000083"/>
    </source>
</evidence>